<dbReference type="AlphaFoldDB" id="A0AAN4VXR8"/>
<dbReference type="Gene3D" id="3.60.15.10">
    <property type="entry name" value="Ribonuclease Z/Hydroxyacylglutathione hydrolase-like"/>
    <property type="match status" value="1"/>
</dbReference>
<sequence length="408" mass="46283">MDQTKIHVFKAGSGDCLLVQVEPNTEHEINILIDCGYSYRATIKDELLKTIKNSYSKQLHRFIITHYDADHIQGGLSLIKENGEANNPKLFPINQVWLNTFRHLQFSKRSNGSKNSAENLVKELDKKDKLVNEIDFVGEKSARQASLLGKELLALGYNWNTDFSNRAVSAEELPTVQISSDISIQLLTPSNKRLEDLEKEFIDFLKTKDIIPTDEDILDDAFELYCKTVGKSTADLVGQKAASKKVISKESIEYFSKGNTYSPDSALPNGSSISFVLKTKNEQLLFLGDAFSEDIVKSLKQIYKQEKGEQLYFDAIKVSHHGSYNNCSPELLDTIDSERFIFSTNSKSHGHPDVETIASIINRKLPTVISKRSLIFNYKNIHHLKEFKDTKLQKFFHYEICEANSVTL</sequence>
<dbReference type="Proteomes" id="UP001310022">
    <property type="component" value="Unassembled WGS sequence"/>
</dbReference>
<dbReference type="PANTHER" id="PTHR30619">
    <property type="entry name" value="DNA INTERNALIZATION/COMPETENCE PROTEIN COMEC/REC2"/>
    <property type="match status" value="1"/>
</dbReference>
<accession>A0AAN4VXR8</accession>
<protein>
    <recommendedName>
        <fullName evidence="3">Metallo-beta-lactamase domain-containing protein</fullName>
    </recommendedName>
</protein>
<evidence type="ECO:0008006" key="3">
    <source>
        <dbReference type="Google" id="ProtNLM"/>
    </source>
</evidence>
<dbReference type="InterPro" id="IPR036866">
    <property type="entry name" value="RibonucZ/Hydroxyglut_hydro"/>
</dbReference>
<evidence type="ECO:0000313" key="1">
    <source>
        <dbReference type="EMBL" id="GJM61189.1"/>
    </source>
</evidence>
<keyword evidence="2" id="KW-1185">Reference proteome</keyword>
<name>A0AAN4VXR8_9BACT</name>
<reference evidence="1 2" key="1">
    <citation type="submission" date="2021-12" db="EMBL/GenBank/DDBJ databases">
        <title>Genome sequencing of bacteria with rrn-lacking chromosome and rrn-plasmid.</title>
        <authorList>
            <person name="Anda M."/>
            <person name="Iwasaki W."/>
        </authorList>
    </citation>
    <scope>NUCLEOTIDE SEQUENCE [LARGE SCALE GENOMIC DNA]</scope>
    <source>
        <strain evidence="1 2">NBRC 15940</strain>
    </source>
</reference>
<evidence type="ECO:0000313" key="2">
    <source>
        <dbReference type="Proteomes" id="UP001310022"/>
    </source>
</evidence>
<dbReference type="SUPFAM" id="SSF56281">
    <property type="entry name" value="Metallo-hydrolase/oxidoreductase"/>
    <property type="match status" value="1"/>
</dbReference>
<organism evidence="1 2">
    <name type="scientific">Persicobacter diffluens</name>
    <dbReference type="NCBI Taxonomy" id="981"/>
    <lineage>
        <taxon>Bacteria</taxon>
        <taxon>Pseudomonadati</taxon>
        <taxon>Bacteroidota</taxon>
        <taxon>Cytophagia</taxon>
        <taxon>Cytophagales</taxon>
        <taxon>Persicobacteraceae</taxon>
        <taxon>Persicobacter</taxon>
    </lineage>
</organism>
<dbReference type="EMBL" id="BQKE01000001">
    <property type="protein sequence ID" value="GJM61189.1"/>
    <property type="molecule type" value="Genomic_DNA"/>
</dbReference>
<proteinExistence type="predicted"/>
<dbReference type="InterPro" id="IPR052159">
    <property type="entry name" value="Competence_DNA_uptake"/>
</dbReference>
<dbReference type="PANTHER" id="PTHR30619:SF1">
    <property type="entry name" value="RECOMBINATION PROTEIN 2"/>
    <property type="match status" value="1"/>
</dbReference>
<comment type="caution">
    <text evidence="1">The sequence shown here is derived from an EMBL/GenBank/DDBJ whole genome shotgun (WGS) entry which is preliminary data.</text>
</comment>
<dbReference type="RefSeq" id="WP_338236784.1">
    <property type="nucleotide sequence ID" value="NZ_BQKE01000001.1"/>
</dbReference>
<gene>
    <name evidence="1" type="ORF">PEDI_17410</name>
</gene>